<accession>L0H2L2</accession>
<dbReference type="InterPro" id="IPR011460">
    <property type="entry name" value="Lcl_C"/>
</dbReference>
<feature type="domain" description="Lcl C-terminal" evidence="2">
    <location>
        <begin position="51"/>
        <end position="178"/>
    </location>
</feature>
<dbReference type="EMBL" id="CP003051">
    <property type="protein sequence ID" value="AGA92297.1"/>
    <property type="molecule type" value="Genomic_DNA"/>
</dbReference>
<dbReference type="OrthoDB" id="9793251at2"/>
<keyword evidence="4" id="KW-1185">Reference proteome</keyword>
<dbReference type="Pfam" id="PF07603">
    <property type="entry name" value="Lcl_C"/>
    <property type="match status" value="1"/>
</dbReference>
<dbReference type="AlphaFoldDB" id="L0H2L2"/>
<proteinExistence type="predicted"/>
<dbReference type="PANTHER" id="PTHR35812:SF1">
    <property type="entry name" value="LIPOPROTEIN"/>
    <property type="match status" value="1"/>
</dbReference>
<dbReference type="HOGENOM" id="CLU_101405_1_0_6"/>
<dbReference type="eggNOG" id="COG0515">
    <property type="taxonomic scope" value="Bacteria"/>
</dbReference>
<sequence>MPLRSRTLTMGTCLALSLLVTGGAGAQTERPCEHDARASGTAERFVDLGDGTLLDKARGLEWKRCSEGQEWVADAGTCRGWAAVYNWPEALAYAEEVRFAGHQDWRVPTREELHSIVVPGCTAPAIDLGQFPATPAFAYWSATPFEYFDRLAWAVYFKSGETGYSPRDYGYFHVRLVRDAQESGTSGEGDRQP</sequence>
<dbReference type="KEGG" id="tmb:Thimo_3641"/>
<keyword evidence="1" id="KW-0732">Signal</keyword>
<evidence type="ECO:0000313" key="4">
    <source>
        <dbReference type="Proteomes" id="UP000010816"/>
    </source>
</evidence>
<gene>
    <name evidence="3" type="ORF">Thimo_3641</name>
</gene>
<dbReference type="Proteomes" id="UP000010816">
    <property type="component" value="Chromosome"/>
</dbReference>
<name>L0H2L2_9GAMM</name>
<evidence type="ECO:0000256" key="1">
    <source>
        <dbReference type="SAM" id="SignalP"/>
    </source>
</evidence>
<dbReference type="PANTHER" id="PTHR35812">
    <property type="entry name" value="LIPOPROTEIN"/>
    <property type="match status" value="1"/>
</dbReference>
<feature type="signal peptide" evidence="1">
    <location>
        <begin position="1"/>
        <end position="26"/>
    </location>
</feature>
<evidence type="ECO:0000259" key="2">
    <source>
        <dbReference type="Pfam" id="PF07603"/>
    </source>
</evidence>
<organism evidence="3 4">
    <name type="scientific">Thioflavicoccus mobilis 8321</name>
    <dbReference type="NCBI Taxonomy" id="765912"/>
    <lineage>
        <taxon>Bacteria</taxon>
        <taxon>Pseudomonadati</taxon>
        <taxon>Pseudomonadota</taxon>
        <taxon>Gammaproteobacteria</taxon>
        <taxon>Chromatiales</taxon>
        <taxon>Chromatiaceae</taxon>
        <taxon>Thioflavicoccus</taxon>
    </lineage>
</organism>
<protein>
    <recommendedName>
        <fullName evidence="2">Lcl C-terminal domain-containing protein</fullName>
    </recommendedName>
</protein>
<dbReference type="RefSeq" id="WP_015282422.1">
    <property type="nucleotide sequence ID" value="NC_019940.1"/>
</dbReference>
<reference evidence="3 4" key="1">
    <citation type="submission" date="2011-09" db="EMBL/GenBank/DDBJ databases">
        <title>Complete sequence of chromosome of Thioflavicoccus mobilis 8321.</title>
        <authorList>
            <consortium name="US DOE Joint Genome Institute"/>
            <person name="Lucas S."/>
            <person name="Han J."/>
            <person name="Lapidus A."/>
            <person name="Cheng J.-F."/>
            <person name="Goodwin L."/>
            <person name="Pitluck S."/>
            <person name="Peters L."/>
            <person name="Ovchinnikova G."/>
            <person name="Lu M."/>
            <person name="Detter J.C."/>
            <person name="Han C."/>
            <person name="Tapia R."/>
            <person name="Land M."/>
            <person name="Hauser L."/>
            <person name="Kyrpides N."/>
            <person name="Ivanova N."/>
            <person name="Pagani I."/>
            <person name="Vogl K."/>
            <person name="Liu Z."/>
            <person name="Imhoff J."/>
            <person name="Thiel V."/>
            <person name="Frigaard N.-U."/>
            <person name="Bryant D."/>
            <person name="Woyke T."/>
        </authorList>
    </citation>
    <scope>NUCLEOTIDE SEQUENCE [LARGE SCALE GENOMIC DNA]</scope>
    <source>
        <strain evidence="3 4">8321</strain>
    </source>
</reference>
<evidence type="ECO:0000313" key="3">
    <source>
        <dbReference type="EMBL" id="AGA92297.1"/>
    </source>
</evidence>
<feature type="chain" id="PRO_5003943277" description="Lcl C-terminal domain-containing protein" evidence="1">
    <location>
        <begin position="27"/>
        <end position="193"/>
    </location>
</feature>